<proteinExistence type="predicted"/>
<protein>
    <submittedName>
        <fullName evidence="1">Kinase family protein</fullName>
    </submittedName>
</protein>
<name>A0ACC1Y9U8_MELAZ</name>
<reference evidence="1 2" key="1">
    <citation type="journal article" date="2023" name="Science">
        <title>Complex scaffold remodeling in plant triterpene biosynthesis.</title>
        <authorList>
            <person name="De La Pena R."/>
            <person name="Hodgson H."/>
            <person name="Liu J.C."/>
            <person name="Stephenson M.J."/>
            <person name="Martin A.C."/>
            <person name="Owen C."/>
            <person name="Harkess A."/>
            <person name="Leebens-Mack J."/>
            <person name="Jimenez L.E."/>
            <person name="Osbourn A."/>
            <person name="Sattely E.S."/>
        </authorList>
    </citation>
    <scope>NUCLEOTIDE SEQUENCE [LARGE SCALE GENOMIC DNA]</scope>
    <source>
        <strain evidence="2">cv. JPN11</strain>
        <tissue evidence="1">Leaf</tissue>
    </source>
</reference>
<keyword evidence="1" id="KW-0418">Kinase</keyword>
<sequence>MMEKICDLGSFDYEKFLFPVLPPVKIPATLRRPDVEDGGVERSSRSSSGSSSDNDEFVSLDSSTSGACSSEFTNPYGRRSASRGNSEASSESLSQFGTARDYPDFDLQNDLYWYDEKDEGCFMTPSFEGADCFGCPSEDKFIMTSETEKQFENPMAVYDNSEGLQSETSNDCLDKPCLFHIAPLNNENEVQVTDYYHFDKNDQPDVGIGEKLKNCAGNGCLAPLCKCCGADGKVNDEFSYLISKETDLNDLTLKVVGDSSSDCGLALHPRTKKSSSSDWIEGFKCSSDLHVKGAEKDFMGNEINNYCLGDDEENGELCWPKADADGDDIITPDLLKYDNLGDEYEIFNLRIVHRKNRTGFEENKDLPIVLNTVIAGRYYVTEYLGSAAFSKVFQAHDLHTGIDVCLKIIKNDKDFFDQSLDEIKLLKLVNKHDPADEHHILRLFDYFYHQEHLFIVCELLRANLYEFQKFNQESGGEAYFTLSRLQVITRQCLEALEYLHDLGVIHCDLKPENILIKSYRKCEIKIIDLGSSCFQTDNLCLYVQSRSYRAPEVILGLSYDQKIDLWSLGCILAELCSGEVLFPNDAVIMILARIIGMLGLIDLEMLVEGQETYKYFTKEYDLYYVNEETNQLEYIIPEELSLEHHLQVSDAGFIDFVRTLLEINPQRRPTAKEALDHPWLTHQY</sequence>
<evidence type="ECO:0000313" key="1">
    <source>
        <dbReference type="EMBL" id="KAJ4720072.1"/>
    </source>
</evidence>
<organism evidence="1 2">
    <name type="scientific">Melia azedarach</name>
    <name type="common">Chinaberry tree</name>
    <dbReference type="NCBI Taxonomy" id="155640"/>
    <lineage>
        <taxon>Eukaryota</taxon>
        <taxon>Viridiplantae</taxon>
        <taxon>Streptophyta</taxon>
        <taxon>Embryophyta</taxon>
        <taxon>Tracheophyta</taxon>
        <taxon>Spermatophyta</taxon>
        <taxon>Magnoliopsida</taxon>
        <taxon>eudicotyledons</taxon>
        <taxon>Gunneridae</taxon>
        <taxon>Pentapetalae</taxon>
        <taxon>rosids</taxon>
        <taxon>malvids</taxon>
        <taxon>Sapindales</taxon>
        <taxon>Meliaceae</taxon>
        <taxon>Melia</taxon>
    </lineage>
</organism>
<comment type="caution">
    <text evidence="1">The sequence shown here is derived from an EMBL/GenBank/DDBJ whole genome shotgun (WGS) entry which is preliminary data.</text>
</comment>
<dbReference type="Proteomes" id="UP001164539">
    <property type="component" value="Chromosome 4"/>
</dbReference>
<keyword evidence="1" id="KW-0808">Transferase</keyword>
<keyword evidence="2" id="KW-1185">Reference proteome</keyword>
<gene>
    <name evidence="1" type="ORF">OWV82_007958</name>
</gene>
<evidence type="ECO:0000313" key="2">
    <source>
        <dbReference type="Proteomes" id="UP001164539"/>
    </source>
</evidence>
<dbReference type="EMBL" id="CM051397">
    <property type="protein sequence ID" value="KAJ4720072.1"/>
    <property type="molecule type" value="Genomic_DNA"/>
</dbReference>
<accession>A0ACC1Y9U8</accession>